<dbReference type="InterPro" id="IPR006520">
    <property type="entry name" value="Dit_BPSPP_N"/>
</dbReference>
<reference evidence="3 4" key="1">
    <citation type="submission" date="2017-01" db="EMBL/GenBank/DDBJ databases">
        <title>Bacillus cereus isolates.</title>
        <authorList>
            <person name="Beno S.M."/>
        </authorList>
    </citation>
    <scope>NUCLEOTIDE SEQUENCE [LARGE SCALE GENOMIC DNA]</scope>
    <source>
        <strain evidence="3 4">FSL H8-0485</strain>
    </source>
</reference>
<dbReference type="Gene3D" id="2.60.120.860">
    <property type="match status" value="1"/>
</dbReference>
<dbReference type="InterPro" id="IPR008841">
    <property type="entry name" value="Siphovirus-type_tail_N"/>
</dbReference>
<evidence type="ECO:0000259" key="2">
    <source>
        <dbReference type="Pfam" id="PF22768"/>
    </source>
</evidence>
<dbReference type="NCBIfam" id="TIGR01633">
    <property type="entry name" value="phi3626_gp14_N"/>
    <property type="match status" value="1"/>
</dbReference>
<accession>A0A1S9TW12</accession>
<dbReference type="InterPro" id="IPR054738">
    <property type="entry name" value="Siphovirus-type_tail_C"/>
</dbReference>
<gene>
    <name evidence="3" type="ORF">BW897_04020</name>
</gene>
<dbReference type="Proteomes" id="UP000190906">
    <property type="component" value="Unassembled WGS sequence"/>
</dbReference>
<evidence type="ECO:0000259" key="1">
    <source>
        <dbReference type="Pfam" id="PF05709"/>
    </source>
</evidence>
<name>A0A1S9TW12_BACCE</name>
<proteinExistence type="predicted"/>
<dbReference type="EMBL" id="MUAJ01000002">
    <property type="protein sequence ID" value="OOR14203.1"/>
    <property type="molecule type" value="Genomic_DNA"/>
</dbReference>
<feature type="domain" description="Siphovirus-type tail component RIFT-related" evidence="1">
    <location>
        <begin position="17"/>
        <end position="124"/>
    </location>
</feature>
<protein>
    <submittedName>
        <fullName evidence="3">Phage tail protein</fullName>
    </submittedName>
</protein>
<sequence length="488" mass="55790">MVKLNFTFNNIQKDYIQMLVGRKRPSWAPVKRNLVKVPHRPGAFFMNTETQERRIDVPIAIRAKKDMADLQKIKEDLAEWLFTEQPTELIFDDELDRTYLALIDGSIDLEELVNRGKGIISFVCPMPYKLGPTRTVEFQTNNPGLIANVQNKGTVESEPIIEIEVENPSTFLDVWRGNEYFRIGYPLQVNQLPVERKQRVMWDEMSTIVGWTNVSEFEDTKGGGVLKTNGHQVYVTDYGDNSYKGHHGAIIKKSIPGGPLQDFIMSAYVRFISSSYVQMGRVEISLLDESSKPVARLSMNDVFWEAEETHGFAKLAYPGHPAEQTMINTRGKYSNTWNNFYGRLQVYRIGNEWEFFITKFAEGTEIDDAGAKARWVDTDGILMNKVAQIQLSITQWWNNDSAQTITVDDIKVWKVNQNTSDNPPYIIEQGDKVQIDTEKSLVSINGASAINLKDLFSDYPKINKGQNKLEIMPANIGTAKVVYRERYR</sequence>
<feature type="domain" description="Siphovirus-type tail component C-terminal" evidence="2">
    <location>
        <begin position="409"/>
        <end position="487"/>
    </location>
</feature>
<comment type="caution">
    <text evidence="3">The sequence shown here is derived from an EMBL/GenBank/DDBJ whole genome shotgun (WGS) entry which is preliminary data.</text>
</comment>
<evidence type="ECO:0000313" key="4">
    <source>
        <dbReference type="Proteomes" id="UP000190906"/>
    </source>
</evidence>
<dbReference type="Gene3D" id="2.40.30.200">
    <property type="match status" value="1"/>
</dbReference>
<dbReference type="Pfam" id="PF05709">
    <property type="entry name" value="Sipho_tail"/>
    <property type="match status" value="1"/>
</dbReference>
<dbReference type="Pfam" id="PF22768">
    <property type="entry name" value="SPP1_Dit"/>
    <property type="match status" value="1"/>
</dbReference>
<dbReference type="RefSeq" id="WP_078204488.1">
    <property type="nucleotide sequence ID" value="NZ_MUAJ01000002.1"/>
</dbReference>
<organism evidence="3 4">
    <name type="scientific">Bacillus cereus</name>
    <dbReference type="NCBI Taxonomy" id="1396"/>
    <lineage>
        <taxon>Bacteria</taxon>
        <taxon>Bacillati</taxon>
        <taxon>Bacillota</taxon>
        <taxon>Bacilli</taxon>
        <taxon>Bacillales</taxon>
        <taxon>Bacillaceae</taxon>
        <taxon>Bacillus</taxon>
        <taxon>Bacillus cereus group</taxon>
    </lineage>
</organism>
<dbReference type="AlphaFoldDB" id="A0A1S9TW12"/>
<evidence type="ECO:0000313" key="3">
    <source>
        <dbReference type="EMBL" id="OOR14203.1"/>
    </source>
</evidence>